<dbReference type="InterPro" id="IPR010982">
    <property type="entry name" value="Lambda_DNA-bd_dom_sf"/>
</dbReference>
<evidence type="ECO:0000256" key="1">
    <source>
        <dbReference type="ARBA" id="ARBA00023015"/>
    </source>
</evidence>
<dbReference type="SUPFAM" id="SSF47413">
    <property type="entry name" value="lambda repressor-like DNA-binding domains"/>
    <property type="match status" value="1"/>
</dbReference>
<dbReference type="Gene3D" id="3.40.50.2300">
    <property type="match status" value="2"/>
</dbReference>
<dbReference type="EMBL" id="CP101988">
    <property type="protein sequence ID" value="UUI76457.1"/>
    <property type="molecule type" value="Genomic_DNA"/>
</dbReference>
<dbReference type="Proteomes" id="UP001316189">
    <property type="component" value="Chromosome"/>
</dbReference>
<organism evidence="5 6">
    <name type="scientific">Cellulomonas chengniuliangii</name>
    <dbReference type="NCBI Taxonomy" id="2968084"/>
    <lineage>
        <taxon>Bacteria</taxon>
        <taxon>Bacillati</taxon>
        <taxon>Actinomycetota</taxon>
        <taxon>Actinomycetes</taxon>
        <taxon>Micrococcales</taxon>
        <taxon>Cellulomonadaceae</taxon>
        <taxon>Cellulomonas</taxon>
    </lineage>
</organism>
<evidence type="ECO:0000259" key="4">
    <source>
        <dbReference type="PROSITE" id="PS50932"/>
    </source>
</evidence>
<dbReference type="Pfam" id="PF13377">
    <property type="entry name" value="Peripla_BP_3"/>
    <property type="match status" value="1"/>
</dbReference>
<proteinExistence type="predicted"/>
<dbReference type="InterPro" id="IPR046335">
    <property type="entry name" value="LacI/GalR-like_sensor"/>
</dbReference>
<evidence type="ECO:0000256" key="2">
    <source>
        <dbReference type="ARBA" id="ARBA00023125"/>
    </source>
</evidence>
<dbReference type="InterPro" id="IPR028082">
    <property type="entry name" value="Peripla_BP_I"/>
</dbReference>
<dbReference type="PROSITE" id="PS50932">
    <property type="entry name" value="HTH_LACI_2"/>
    <property type="match status" value="1"/>
</dbReference>
<dbReference type="CDD" id="cd06267">
    <property type="entry name" value="PBP1_LacI_sugar_binding-like"/>
    <property type="match status" value="1"/>
</dbReference>
<dbReference type="Gene3D" id="1.10.260.40">
    <property type="entry name" value="lambda repressor-like DNA-binding domains"/>
    <property type="match status" value="1"/>
</dbReference>
<gene>
    <name evidence="5" type="ORF">NP064_06075</name>
</gene>
<evidence type="ECO:0000313" key="5">
    <source>
        <dbReference type="EMBL" id="UUI76457.1"/>
    </source>
</evidence>
<evidence type="ECO:0000256" key="3">
    <source>
        <dbReference type="ARBA" id="ARBA00023163"/>
    </source>
</evidence>
<reference evidence="5 6" key="1">
    <citation type="submission" date="2022-07" db="EMBL/GenBank/DDBJ databases">
        <title>Novel species in genus cellulomonas.</title>
        <authorList>
            <person name="Ye L."/>
        </authorList>
    </citation>
    <scope>NUCLEOTIDE SEQUENCE [LARGE SCALE GENOMIC DNA]</scope>
    <source>
        <strain evidence="6">zg-Y338</strain>
    </source>
</reference>
<dbReference type="CDD" id="cd01392">
    <property type="entry name" value="HTH_LacI"/>
    <property type="match status" value="1"/>
</dbReference>
<keyword evidence="1" id="KW-0805">Transcription regulation</keyword>
<keyword evidence="6" id="KW-1185">Reference proteome</keyword>
<dbReference type="Pfam" id="PF00356">
    <property type="entry name" value="LacI"/>
    <property type="match status" value="1"/>
</dbReference>
<dbReference type="SMART" id="SM00354">
    <property type="entry name" value="HTH_LACI"/>
    <property type="match status" value="1"/>
</dbReference>
<dbReference type="InterPro" id="IPR000843">
    <property type="entry name" value="HTH_LacI"/>
</dbReference>
<sequence length="331" mass="34406">MGSWRPATINLVAARAGVSRATVSRVMNGKSSVAPELAARVQAAAAALEYRPSIVARGLAGGRTSTVALVVPDLANPLFQGILRSLGQAAGRASHRLLVAESNEDAAAEIEVAREARRRCDALVLCAPRMPADVLAQLAPELEPLVLLNRAVPEVSSPQVTVDYAAGIRDLVSHLEGLGHRRLAYLSGPATSASNALRAHALDELVQAGRLKLDVLGCGPSFADGHAVAGAARETGATAVVAYNDLVALGVLSGLHALGVRVPEQMSVVGFDDIPFSGYATPTLTTASVPTDEIGEHAWLRVRALLDGSPPPEDLRLRPRIVVRGSTAPAP</sequence>
<dbReference type="SUPFAM" id="SSF53822">
    <property type="entry name" value="Periplasmic binding protein-like I"/>
    <property type="match status" value="1"/>
</dbReference>
<keyword evidence="2" id="KW-0238">DNA-binding</keyword>
<feature type="domain" description="HTH lacI-type" evidence="4">
    <location>
        <begin position="7"/>
        <end position="61"/>
    </location>
</feature>
<name>A0ABY5L102_9CELL</name>
<evidence type="ECO:0000313" key="6">
    <source>
        <dbReference type="Proteomes" id="UP001316189"/>
    </source>
</evidence>
<accession>A0ABY5L102</accession>
<dbReference type="PANTHER" id="PTHR30146">
    <property type="entry name" value="LACI-RELATED TRANSCRIPTIONAL REPRESSOR"/>
    <property type="match status" value="1"/>
</dbReference>
<dbReference type="RefSeq" id="WP_227568732.1">
    <property type="nucleotide sequence ID" value="NZ_CP101988.1"/>
</dbReference>
<keyword evidence="3" id="KW-0804">Transcription</keyword>
<dbReference type="PANTHER" id="PTHR30146:SF138">
    <property type="entry name" value="TRANSCRIPTIONAL REGULATORY PROTEIN"/>
    <property type="match status" value="1"/>
</dbReference>
<protein>
    <submittedName>
        <fullName evidence="5">LacI family transcriptional regulator</fullName>
    </submittedName>
</protein>